<dbReference type="EMBL" id="CP053708">
    <property type="protein sequence ID" value="QKE89938.1"/>
    <property type="molecule type" value="Genomic_DNA"/>
</dbReference>
<evidence type="ECO:0000256" key="5">
    <source>
        <dbReference type="ARBA" id="ARBA00023277"/>
    </source>
</evidence>
<organism evidence="6 7">
    <name type="scientific">Lichenicola cladoniae</name>
    <dbReference type="NCBI Taxonomy" id="1484109"/>
    <lineage>
        <taxon>Bacteria</taxon>
        <taxon>Pseudomonadati</taxon>
        <taxon>Pseudomonadota</taxon>
        <taxon>Alphaproteobacteria</taxon>
        <taxon>Acetobacterales</taxon>
        <taxon>Acetobacteraceae</taxon>
        <taxon>Lichenicola</taxon>
    </lineage>
</organism>
<gene>
    <name evidence="6" type="ORF">HN018_07655</name>
</gene>
<keyword evidence="5" id="KW-0119">Carbohydrate metabolism</keyword>
<protein>
    <submittedName>
        <fullName evidence="6">2-dehydro-3-deoxy-6-phosphogalactonate aldolase</fullName>
        <ecNumber evidence="6">4.1.2.21</ecNumber>
    </submittedName>
</protein>
<comment type="subunit">
    <text evidence="3">Homotrimer.</text>
</comment>
<dbReference type="Gene3D" id="3.20.20.70">
    <property type="entry name" value="Aldolase class I"/>
    <property type="match status" value="1"/>
</dbReference>
<dbReference type="Pfam" id="PF01081">
    <property type="entry name" value="Aldolase"/>
    <property type="match status" value="1"/>
</dbReference>
<name>A0A6M8HNJ2_9PROT</name>
<evidence type="ECO:0000313" key="7">
    <source>
        <dbReference type="Proteomes" id="UP000500767"/>
    </source>
</evidence>
<evidence type="ECO:0000256" key="4">
    <source>
        <dbReference type="ARBA" id="ARBA00023239"/>
    </source>
</evidence>
<dbReference type="Proteomes" id="UP000500767">
    <property type="component" value="Chromosome"/>
</dbReference>
<reference evidence="6 7" key="1">
    <citation type="journal article" date="2014" name="World J. Microbiol. Biotechnol.">
        <title>Biodiversity and physiological characteristics of Antarctic and Arctic lichens-associated bacteria.</title>
        <authorList>
            <person name="Lee Y.M."/>
            <person name="Kim E.H."/>
            <person name="Lee H.K."/>
            <person name="Hong S.G."/>
        </authorList>
    </citation>
    <scope>NUCLEOTIDE SEQUENCE [LARGE SCALE GENOMIC DNA]</scope>
    <source>
        <strain evidence="6 7">PAMC 26569</strain>
    </source>
</reference>
<dbReference type="EC" id="4.1.2.21" evidence="6"/>
<evidence type="ECO:0000256" key="2">
    <source>
        <dbReference type="ARBA" id="ARBA00006906"/>
    </source>
</evidence>
<dbReference type="PANTHER" id="PTHR30246:SF1">
    <property type="entry name" value="2-DEHYDRO-3-DEOXY-6-PHOSPHOGALACTONATE ALDOLASE-RELATED"/>
    <property type="match status" value="1"/>
</dbReference>
<evidence type="ECO:0000256" key="1">
    <source>
        <dbReference type="ARBA" id="ARBA00004761"/>
    </source>
</evidence>
<proteinExistence type="inferred from homology"/>
<dbReference type="PANTHER" id="PTHR30246">
    <property type="entry name" value="2-KETO-3-DEOXY-6-PHOSPHOGLUCONATE ALDOLASE"/>
    <property type="match status" value="1"/>
</dbReference>
<dbReference type="CDD" id="cd00452">
    <property type="entry name" value="KDPG_aldolase"/>
    <property type="match status" value="1"/>
</dbReference>
<dbReference type="KEGG" id="lck:HN018_07655"/>
<dbReference type="AlphaFoldDB" id="A0A6M8HNJ2"/>
<dbReference type="NCBIfam" id="NF006600">
    <property type="entry name" value="PRK09140.1"/>
    <property type="match status" value="1"/>
</dbReference>
<dbReference type="GO" id="GO:0008674">
    <property type="term" value="F:2-dehydro-3-deoxy-6-phosphogalactonate aldolase activity"/>
    <property type="evidence" value="ECO:0007669"/>
    <property type="project" value="UniProtKB-EC"/>
</dbReference>
<dbReference type="RefSeq" id="WP_171834927.1">
    <property type="nucleotide sequence ID" value="NZ_CP053708.1"/>
</dbReference>
<dbReference type="InterPro" id="IPR000887">
    <property type="entry name" value="Aldlse_KDPG_KHG"/>
</dbReference>
<dbReference type="SUPFAM" id="SSF51569">
    <property type="entry name" value="Aldolase"/>
    <property type="match status" value="1"/>
</dbReference>
<evidence type="ECO:0000313" key="6">
    <source>
        <dbReference type="EMBL" id="QKE89938.1"/>
    </source>
</evidence>
<evidence type="ECO:0000256" key="3">
    <source>
        <dbReference type="ARBA" id="ARBA00011233"/>
    </source>
</evidence>
<sequence>MLKQYLSQSPYVAILRGITPDEIIPVSAALVKAGFRIIEVPLNSPEPLESIKRLSVEFGSTCLIGAGTVTSVEAVHAVHAAGARVVVMPHGDTAVIRAAKALDMVCTPGIITPTEGFAALAAGADALKLFPADLITPDVLRALRSVFPKDTMFLPVGGITPDNVAPYIAAGAVGFGLGSGLYKPGRSGEEVGVLARAYAAAWDRAVAGAAA</sequence>
<comment type="similarity">
    <text evidence="2">Belongs to the KHG/KDPG aldolase family.</text>
</comment>
<comment type="pathway">
    <text evidence="1">Carbohydrate acid metabolism.</text>
</comment>
<keyword evidence="7" id="KW-1185">Reference proteome</keyword>
<keyword evidence="4 6" id="KW-0456">Lyase</keyword>
<accession>A0A6M8HNJ2</accession>
<dbReference type="InterPro" id="IPR013785">
    <property type="entry name" value="Aldolase_TIM"/>
</dbReference>